<dbReference type="Proteomes" id="UP000596902">
    <property type="component" value="Unassembled WGS sequence"/>
</dbReference>
<keyword evidence="10" id="KW-0408">Iron</keyword>
<comment type="similarity">
    <text evidence="4">Belongs to the gamma-BBH/TMLD family.</text>
</comment>
<dbReference type="InterPro" id="IPR042098">
    <property type="entry name" value="TauD-like_sf"/>
</dbReference>
<evidence type="ECO:0000256" key="6">
    <source>
        <dbReference type="ARBA" id="ARBA00022723"/>
    </source>
</evidence>
<evidence type="ECO:0000256" key="11">
    <source>
        <dbReference type="ARBA" id="ARBA00030363"/>
    </source>
</evidence>
<dbReference type="GO" id="GO:0005506">
    <property type="term" value="F:iron ion binding"/>
    <property type="evidence" value="ECO:0007669"/>
    <property type="project" value="InterPro"/>
</dbReference>
<dbReference type="FunFam" id="3.30.2020.30:FF:000002">
    <property type="entry name" value="Putative gamma-butyrobetaine dioxygenase"/>
    <property type="match status" value="1"/>
</dbReference>
<dbReference type="InterPro" id="IPR012776">
    <property type="entry name" value="Trimethyllysine_dOase"/>
</dbReference>
<evidence type="ECO:0000256" key="5">
    <source>
        <dbReference type="ARBA" id="ARBA00012267"/>
    </source>
</evidence>
<dbReference type="NCBIfam" id="TIGR02410">
    <property type="entry name" value="carnitine_TMLD"/>
    <property type="match status" value="1"/>
</dbReference>
<accession>A0A8H7BGF0</accession>
<dbReference type="SUPFAM" id="SSF51197">
    <property type="entry name" value="Clavaminate synthase-like"/>
    <property type="match status" value="1"/>
</dbReference>
<dbReference type="GO" id="GO:0005739">
    <property type="term" value="C:mitochondrion"/>
    <property type="evidence" value="ECO:0007669"/>
    <property type="project" value="TreeGrafter"/>
</dbReference>
<dbReference type="UniPathway" id="UPA00118"/>
<evidence type="ECO:0000256" key="8">
    <source>
        <dbReference type="ARBA" id="ARBA00022964"/>
    </source>
</evidence>
<evidence type="ECO:0000313" key="21">
    <source>
        <dbReference type="Proteomes" id="UP000596902"/>
    </source>
</evidence>
<comment type="catalytic activity">
    <reaction evidence="15">
        <text>N(6),N(6),N(6)-trimethyl-L-lysine + 2-oxoglutarate + O2 = (3S)-3-hydroxy-N(6),N(6),N(6)-trimethyl-L-lysine + succinate + CO2</text>
        <dbReference type="Rhea" id="RHEA:14181"/>
        <dbReference type="ChEBI" id="CHEBI:15379"/>
        <dbReference type="ChEBI" id="CHEBI:16526"/>
        <dbReference type="ChEBI" id="CHEBI:16810"/>
        <dbReference type="ChEBI" id="CHEBI:30031"/>
        <dbReference type="ChEBI" id="CHEBI:58100"/>
        <dbReference type="ChEBI" id="CHEBI:141499"/>
        <dbReference type="EC" id="1.14.11.8"/>
    </reaction>
</comment>
<comment type="cofactor">
    <cofactor evidence="1">
        <name>Fe(2+)</name>
        <dbReference type="ChEBI" id="CHEBI:29033"/>
    </cofactor>
</comment>
<dbReference type="GO" id="GO:0050353">
    <property type="term" value="F:trimethyllysine dioxygenase activity"/>
    <property type="evidence" value="ECO:0007669"/>
    <property type="project" value="UniProtKB-EC"/>
</dbReference>
<evidence type="ECO:0000313" key="20">
    <source>
        <dbReference type="EMBL" id="KAF7681108.1"/>
    </source>
</evidence>
<dbReference type="RefSeq" id="XP_038790987.1">
    <property type="nucleotide sequence ID" value="XM_038925131.1"/>
</dbReference>
<name>A0A8H7BGF0_9PLEO</name>
<dbReference type="PANTHER" id="PTHR10696:SF51">
    <property type="entry name" value="TRIMETHYLLYSINE DIOXYGENASE, MITOCHONDRIAL"/>
    <property type="match status" value="1"/>
</dbReference>
<dbReference type="Gene3D" id="3.60.130.10">
    <property type="entry name" value="Clavaminate synthase-like"/>
    <property type="match status" value="1"/>
</dbReference>
<dbReference type="InterPro" id="IPR038492">
    <property type="entry name" value="GBBH-like_N_sf"/>
</dbReference>
<dbReference type="CDD" id="cd00250">
    <property type="entry name" value="CAS_like"/>
    <property type="match status" value="1"/>
</dbReference>
<dbReference type="EMBL" id="JAAABM010000001">
    <property type="protein sequence ID" value="KAF7681108.1"/>
    <property type="molecule type" value="Genomic_DNA"/>
</dbReference>
<dbReference type="EC" id="1.14.11.8" evidence="5"/>
<evidence type="ECO:0000259" key="18">
    <source>
        <dbReference type="Pfam" id="PF02668"/>
    </source>
</evidence>
<keyword evidence="9" id="KW-0560">Oxidoreductase</keyword>
<dbReference type="PANTHER" id="PTHR10696">
    <property type="entry name" value="GAMMA-BUTYROBETAINE HYDROXYLASE-RELATED"/>
    <property type="match status" value="1"/>
</dbReference>
<protein>
    <recommendedName>
        <fullName evidence="16">Trimethyllysine dioxygenase</fullName>
        <ecNumber evidence="5">1.14.11.8</ecNumber>
    </recommendedName>
    <alternativeName>
        <fullName evidence="12">Epsilon-trimethyllysine 2-oxoglutarate dioxygenase</fullName>
    </alternativeName>
    <alternativeName>
        <fullName evidence="11">TML hydroxylase</fullName>
    </alternativeName>
    <alternativeName>
        <fullName evidence="13">TML-alpha-ketoglutarate dioxygenase</fullName>
    </alternativeName>
</protein>
<feature type="compositionally biased region" description="Polar residues" evidence="17">
    <location>
        <begin position="47"/>
        <end position="77"/>
    </location>
</feature>
<dbReference type="InterPro" id="IPR050411">
    <property type="entry name" value="AlphaKG_dependent_hydroxylases"/>
</dbReference>
<feature type="domain" description="Gamma-butyrobetaine hydroxylase-like N-terminal" evidence="19">
    <location>
        <begin position="167"/>
        <end position="228"/>
    </location>
</feature>
<sequence length="532" mass="60478">MFSARALRCAHVPNVVRRTALHPLYKKTSIRLNSSSSTGATVRKEQNTQVDAQTAPASSTAQKQSTQDVAETQTPQQEKVEGLAPSTPRLDERLGVENMNKAKELSTFTKLLTYELKKIYGHQRFLKRILGGPYRVRESLNTSPGGHVNIPRTEFREDKLYVDSRPIPNIWLRDNCQCGSCMHDTTKQRLLDTFSIPKDISIKSHWIEGEGEDPTFKIEWSDGHESRYLRSFLAQTTTTEDFKAIQRQGLVELNLWDSRIASNPPTQAYHHVMSRDDPQKLLRKIRTHGFCYVDGTPSENPLFTKMLLERISFIRETHYGGFYDFTADLASNDTAYTNIALEAHTDTTYFSDPAGLQAFHLLSHTDGEGGASLLVDGFKAAEELRRTDRKAYEILSTVNVHAHASGNEGISIQPYRGFPVLEHDSATGDLLRVRWNSSDRASIELPIEEVETWYDAARKFDAILKKKENEYWEQLVPGRVLIFDNWRVLHGRSSFTGKRRICGGYVNRDDWISKFKMLEFGSEDVLKGLAVN</sequence>
<reference evidence="20" key="2">
    <citation type="submission" date="2020-08" db="EMBL/GenBank/DDBJ databases">
        <title>Draft Genome Sequence of Cumin Blight Pathogen Alternaria burnsii.</title>
        <authorList>
            <person name="Feng Z."/>
        </authorList>
    </citation>
    <scope>NUCLEOTIDE SEQUENCE</scope>
    <source>
        <strain evidence="20">CBS107.38</strain>
    </source>
</reference>
<comment type="cofactor">
    <cofactor evidence="2">
        <name>L-ascorbate</name>
        <dbReference type="ChEBI" id="CHEBI:38290"/>
    </cofactor>
</comment>
<evidence type="ECO:0000256" key="1">
    <source>
        <dbReference type="ARBA" id="ARBA00001954"/>
    </source>
</evidence>
<comment type="function">
    <text evidence="14">Converts trimethyllysine (TML) into hydroxytrimethyllysine (HTML).</text>
</comment>
<evidence type="ECO:0000256" key="14">
    <source>
        <dbReference type="ARBA" id="ARBA00046008"/>
    </source>
</evidence>
<evidence type="ECO:0000256" key="17">
    <source>
        <dbReference type="SAM" id="MobiDB-lite"/>
    </source>
</evidence>
<evidence type="ECO:0000256" key="4">
    <source>
        <dbReference type="ARBA" id="ARBA00008654"/>
    </source>
</evidence>
<dbReference type="InterPro" id="IPR010376">
    <property type="entry name" value="GBBH-like_N"/>
</dbReference>
<feature type="domain" description="TauD/TfdA-like" evidence="18">
    <location>
        <begin position="272"/>
        <end position="504"/>
    </location>
</feature>
<evidence type="ECO:0000256" key="15">
    <source>
        <dbReference type="ARBA" id="ARBA00049334"/>
    </source>
</evidence>
<dbReference type="InterPro" id="IPR003819">
    <property type="entry name" value="TauD/TfdA-like"/>
</dbReference>
<keyword evidence="8 20" id="KW-0223">Dioxygenase</keyword>
<evidence type="ECO:0000256" key="10">
    <source>
        <dbReference type="ARBA" id="ARBA00023004"/>
    </source>
</evidence>
<evidence type="ECO:0000256" key="2">
    <source>
        <dbReference type="ARBA" id="ARBA00001961"/>
    </source>
</evidence>
<dbReference type="AlphaFoldDB" id="A0A8H7BGF0"/>
<reference evidence="20" key="1">
    <citation type="submission" date="2020-01" db="EMBL/GenBank/DDBJ databases">
        <authorList>
            <person name="Feng Z.H.Z."/>
        </authorList>
    </citation>
    <scope>NUCLEOTIDE SEQUENCE</scope>
    <source>
        <strain evidence="20">CBS107.38</strain>
    </source>
</reference>
<dbReference type="Pfam" id="PF02668">
    <property type="entry name" value="TauD"/>
    <property type="match status" value="1"/>
</dbReference>
<keyword evidence="7" id="KW-0124">Carnitine biosynthesis</keyword>
<evidence type="ECO:0000256" key="13">
    <source>
        <dbReference type="ARBA" id="ARBA00032283"/>
    </source>
</evidence>
<dbReference type="Gene3D" id="3.30.2020.30">
    <property type="match status" value="1"/>
</dbReference>
<keyword evidence="6" id="KW-0479">Metal-binding</keyword>
<evidence type="ECO:0000256" key="9">
    <source>
        <dbReference type="ARBA" id="ARBA00023002"/>
    </source>
</evidence>
<evidence type="ECO:0000256" key="3">
    <source>
        <dbReference type="ARBA" id="ARBA00005022"/>
    </source>
</evidence>
<evidence type="ECO:0000256" key="7">
    <source>
        <dbReference type="ARBA" id="ARBA00022873"/>
    </source>
</evidence>
<feature type="region of interest" description="Disordered" evidence="17">
    <location>
        <begin position="32"/>
        <end position="94"/>
    </location>
</feature>
<evidence type="ECO:0000256" key="16">
    <source>
        <dbReference type="ARBA" id="ARBA00071191"/>
    </source>
</evidence>
<dbReference type="Pfam" id="PF06155">
    <property type="entry name" value="GBBH-like_N"/>
    <property type="match status" value="1"/>
</dbReference>
<comment type="pathway">
    <text evidence="3">Amine and polyamine biosynthesis; carnitine biosynthesis.</text>
</comment>
<proteinExistence type="inferred from homology"/>
<keyword evidence="21" id="KW-1185">Reference proteome</keyword>
<comment type="caution">
    <text evidence="20">The sequence shown here is derived from an EMBL/GenBank/DDBJ whole genome shotgun (WGS) entry which is preliminary data.</text>
</comment>
<dbReference type="GO" id="GO:0045329">
    <property type="term" value="P:carnitine biosynthetic process"/>
    <property type="evidence" value="ECO:0007669"/>
    <property type="project" value="UniProtKB-UniPathway"/>
</dbReference>
<evidence type="ECO:0000256" key="12">
    <source>
        <dbReference type="ARBA" id="ARBA00031778"/>
    </source>
</evidence>
<evidence type="ECO:0000259" key="19">
    <source>
        <dbReference type="Pfam" id="PF06155"/>
    </source>
</evidence>
<organism evidence="20 21">
    <name type="scientific">Alternaria burnsii</name>
    <dbReference type="NCBI Taxonomy" id="1187904"/>
    <lineage>
        <taxon>Eukaryota</taxon>
        <taxon>Fungi</taxon>
        <taxon>Dikarya</taxon>
        <taxon>Ascomycota</taxon>
        <taxon>Pezizomycotina</taxon>
        <taxon>Dothideomycetes</taxon>
        <taxon>Pleosporomycetidae</taxon>
        <taxon>Pleosporales</taxon>
        <taxon>Pleosporineae</taxon>
        <taxon>Pleosporaceae</taxon>
        <taxon>Alternaria</taxon>
        <taxon>Alternaria sect. Alternaria</taxon>
    </lineage>
</organism>
<dbReference type="GeneID" id="62198309"/>
<dbReference type="FunFam" id="3.60.130.10:FF:000001">
    <property type="entry name" value="Trimethyllysine dioxygenase, mitochondrial"/>
    <property type="match status" value="1"/>
</dbReference>
<gene>
    <name evidence="20" type="ORF">GT037_000084</name>
</gene>